<keyword evidence="2" id="KW-1185">Reference proteome</keyword>
<reference evidence="1 2" key="1">
    <citation type="journal article" date="2020" name="Nature">
        <title>Six reference-quality genomes reveal evolution of bat adaptations.</title>
        <authorList>
            <person name="Jebb D."/>
            <person name="Huang Z."/>
            <person name="Pippel M."/>
            <person name="Hughes G.M."/>
            <person name="Lavrichenko K."/>
            <person name="Devanna P."/>
            <person name="Winkler S."/>
            <person name="Jermiin L.S."/>
            <person name="Skirmuntt E.C."/>
            <person name="Katzourakis A."/>
            <person name="Burkitt-Gray L."/>
            <person name="Ray D.A."/>
            <person name="Sullivan K.A.M."/>
            <person name="Roscito J.G."/>
            <person name="Kirilenko B.M."/>
            <person name="Davalos L.M."/>
            <person name="Corthals A.P."/>
            <person name="Power M.L."/>
            <person name="Jones G."/>
            <person name="Ransome R.D."/>
            <person name="Dechmann D.K.N."/>
            <person name="Locatelli A.G."/>
            <person name="Puechmaille S.J."/>
            <person name="Fedrigo O."/>
            <person name="Jarvis E.D."/>
            <person name="Hiller M."/>
            <person name="Vernes S.C."/>
            <person name="Myers E.W."/>
            <person name="Teeling E.C."/>
        </authorList>
    </citation>
    <scope>NUCLEOTIDE SEQUENCE [LARGE SCALE GENOMIC DNA]</scope>
    <source>
        <strain evidence="1">MRouAeg1</strain>
        <tissue evidence="1">Muscle</tissue>
    </source>
</reference>
<comment type="caution">
    <text evidence="1">The sequence shown here is derived from an EMBL/GenBank/DDBJ whole genome shotgun (WGS) entry which is preliminary data.</text>
</comment>
<dbReference type="EMBL" id="JACASE010000002">
    <property type="protein sequence ID" value="KAF6495698.1"/>
    <property type="molecule type" value="Genomic_DNA"/>
</dbReference>
<dbReference type="AlphaFoldDB" id="A0A7J8JG88"/>
<evidence type="ECO:0000313" key="1">
    <source>
        <dbReference type="EMBL" id="KAF6495698.1"/>
    </source>
</evidence>
<protein>
    <submittedName>
        <fullName evidence="1">Uncharacterized protein</fullName>
    </submittedName>
</protein>
<sequence length="125" mass="14424">MGQMGKRMGKSQHIQTIEYYSAVGMNELRLRTATFEFHRMLNKTSQTQEFMLYGSACSKVRCRQAMALEDRIALRGSRWEEQEGACWLCWKCSLSDVHTGIYLYKSLSSCKRKICAPYSICISIT</sequence>
<gene>
    <name evidence="1" type="ORF">HJG63_010099</name>
</gene>
<evidence type="ECO:0000313" key="2">
    <source>
        <dbReference type="Proteomes" id="UP000593571"/>
    </source>
</evidence>
<accession>A0A7J8JG88</accession>
<dbReference type="Proteomes" id="UP000593571">
    <property type="component" value="Unassembled WGS sequence"/>
</dbReference>
<name>A0A7J8JG88_ROUAE</name>
<organism evidence="1 2">
    <name type="scientific">Rousettus aegyptiacus</name>
    <name type="common">Egyptian fruit bat</name>
    <name type="synonym">Pteropus aegyptiacus</name>
    <dbReference type="NCBI Taxonomy" id="9407"/>
    <lineage>
        <taxon>Eukaryota</taxon>
        <taxon>Metazoa</taxon>
        <taxon>Chordata</taxon>
        <taxon>Craniata</taxon>
        <taxon>Vertebrata</taxon>
        <taxon>Euteleostomi</taxon>
        <taxon>Mammalia</taxon>
        <taxon>Eutheria</taxon>
        <taxon>Laurasiatheria</taxon>
        <taxon>Chiroptera</taxon>
        <taxon>Yinpterochiroptera</taxon>
        <taxon>Pteropodoidea</taxon>
        <taxon>Pteropodidae</taxon>
        <taxon>Rousettinae</taxon>
        <taxon>Rousettus</taxon>
    </lineage>
</organism>
<proteinExistence type="predicted"/>